<dbReference type="EMBL" id="VSRL01000052">
    <property type="protein sequence ID" value="NKE58355.1"/>
    <property type="molecule type" value="Genomic_DNA"/>
</dbReference>
<accession>A0ABX1FHU4</accession>
<evidence type="ECO:0000313" key="1">
    <source>
        <dbReference type="EMBL" id="NKE58355.1"/>
    </source>
</evidence>
<gene>
    <name evidence="1" type="ORF">FXN61_16595</name>
</gene>
<evidence type="ECO:0000313" key="2">
    <source>
        <dbReference type="Proteomes" id="UP001515943"/>
    </source>
</evidence>
<proteinExistence type="predicted"/>
<name>A0ABX1FHU4_9PSEU</name>
<sequence length="68" mass="7042">MNTTRPDASLASSPPPAGCVVTPVVANPNLTLAMFGFFAASRFFTTRICEKPCTDAVSFKSTPGSTSA</sequence>
<protein>
    <submittedName>
        <fullName evidence="1">Uncharacterized protein</fullName>
    </submittedName>
</protein>
<dbReference type="Proteomes" id="UP001515943">
    <property type="component" value="Unassembled WGS sequence"/>
</dbReference>
<organism evidence="1 2">
    <name type="scientific">Lentzea indica</name>
    <dbReference type="NCBI Taxonomy" id="2604800"/>
    <lineage>
        <taxon>Bacteria</taxon>
        <taxon>Bacillati</taxon>
        <taxon>Actinomycetota</taxon>
        <taxon>Actinomycetes</taxon>
        <taxon>Pseudonocardiales</taxon>
        <taxon>Pseudonocardiaceae</taxon>
        <taxon>Lentzea</taxon>
    </lineage>
</organism>
<comment type="caution">
    <text evidence="1">The sequence shown here is derived from an EMBL/GenBank/DDBJ whole genome shotgun (WGS) entry which is preliminary data.</text>
</comment>
<keyword evidence="2" id="KW-1185">Reference proteome</keyword>
<reference evidence="1 2" key="1">
    <citation type="submission" date="2019-08" db="EMBL/GenBank/DDBJ databases">
        <title>Lentzea from Indian Himalayas.</title>
        <authorList>
            <person name="Mandal S."/>
            <person name="Mallick Gupta A."/>
            <person name="Maiti P.K."/>
            <person name="Sarkar J."/>
            <person name="Mandal S."/>
        </authorList>
    </citation>
    <scope>NUCLEOTIDE SEQUENCE [LARGE SCALE GENOMIC DNA]</scope>
    <source>
        <strain evidence="1 2">PSKA42</strain>
    </source>
</reference>